<dbReference type="GO" id="GO:0016787">
    <property type="term" value="F:hydrolase activity"/>
    <property type="evidence" value="ECO:0007669"/>
    <property type="project" value="UniProtKB-KW"/>
</dbReference>
<dbReference type="PANTHER" id="PTHR45749:SF21">
    <property type="entry name" value="DUF4371 DOMAIN-CONTAINING PROTEIN"/>
    <property type="match status" value="1"/>
</dbReference>
<reference evidence="1" key="1">
    <citation type="journal article" date="2014" name="PLoS ONE">
        <title>Transcriptome-Based Identification of ABC Transporters in the Western Tarnished Plant Bug Lygus hesperus.</title>
        <authorList>
            <person name="Hull J.J."/>
            <person name="Chaney K."/>
            <person name="Geib S.M."/>
            <person name="Fabrick J.A."/>
            <person name="Brent C.S."/>
            <person name="Walsh D."/>
            <person name="Lavine L.C."/>
        </authorList>
    </citation>
    <scope>NUCLEOTIDE SEQUENCE</scope>
</reference>
<name>A0A0A9YP91_LYGHE</name>
<organism evidence="1">
    <name type="scientific">Lygus hesperus</name>
    <name type="common">Western plant bug</name>
    <dbReference type="NCBI Taxonomy" id="30085"/>
    <lineage>
        <taxon>Eukaryota</taxon>
        <taxon>Metazoa</taxon>
        <taxon>Ecdysozoa</taxon>
        <taxon>Arthropoda</taxon>
        <taxon>Hexapoda</taxon>
        <taxon>Insecta</taxon>
        <taxon>Pterygota</taxon>
        <taxon>Neoptera</taxon>
        <taxon>Paraneoptera</taxon>
        <taxon>Hemiptera</taxon>
        <taxon>Heteroptera</taxon>
        <taxon>Panheteroptera</taxon>
        <taxon>Cimicomorpha</taxon>
        <taxon>Miridae</taxon>
        <taxon>Mirini</taxon>
        <taxon>Lygus</taxon>
    </lineage>
</organism>
<gene>
    <name evidence="1" type="primary">gloB_0</name>
    <name evidence="1" type="ORF">CM83_8031</name>
</gene>
<reference evidence="1" key="2">
    <citation type="submission" date="2014-07" db="EMBL/GenBank/DDBJ databases">
        <authorList>
            <person name="Hull J."/>
        </authorList>
    </citation>
    <scope>NUCLEOTIDE SEQUENCE</scope>
</reference>
<dbReference type="PANTHER" id="PTHR45749">
    <property type="match status" value="1"/>
</dbReference>
<keyword evidence="1" id="KW-0378">Hydrolase</keyword>
<dbReference type="AlphaFoldDB" id="A0A0A9YP91"/>
<sequence>MSSISDKYSSDEDEDCTCINCLALESLMGSRDPGYEGEVRKLVLIGRNKEPFPDWDMVSGFFYDWINPFFRGPNLYSVYRLFTNNLNRHQWMSGCPGYTNFWCLPCTLFGNGEKGTDFNLGEINLPEITSVAEKHGKNARHLKCYRKMLSYEQPADFRHIDEKEKLRIFAHDENIRKRRALVCFMINAIVLLASQGVPFRMKPLKDTEHDRKVTSKQDDVPGPGPLTEGMFYHTIDFLREHTENEEITNQLVFGMTEWLKLDTQTKLISAIADTIRKNIRLELDKAEFVSIIIIKPFPILDIDCPRVSTIVRYVDDKGGIHETCLGLNNVEHDHFSLISHLSHIVELYSLEDKLVAVACDGGALLSTQFSAFQNSLLDNYPGALLVHCYGQTAENVVYQSLGLEVGSTSSFLRLFDLTADLFRGNVERQKDIREFISRRSRIQQPLNFDQKLIRTMDHYRNQFIDYFIAIPNKSSLYDSERENGVLDEVCKFTKEVKSAFCLKLFSKIFVLLESLNCTNDSRGLEVSYCAEQFGKCLVAVKQLKDQGFDSMWSFVNAASGHLNKNAEDGEASSRDSKTFYKTCFDGIMDNIIHHLTVRFGYLTSVDFISLLDPKKFSFHCKDFPEESFISLTKRYLFQPQLKDELKILYCNDKLYNKNIGEFLQLYKDMQPEQSLCEVKKLVTLLRTFPLFPHSLETSKYIQVENYIRLAKNIDLKESLSDLSLISLEKSYIGELDSKSIASRMAFDEIIDSFAEKMDKKPFYRYINPN</sequence>
<protein>
    <submittedName>
        <fullName evidence="1">Hydroxyacylglutathione hydrolase</fullName>
    </submittedName>
</protein>
<accession>A0A0A9YP91</accession>
<evidence type="ECO:0000313" key="1">
    <source>
        <dbReference type="EMBL" id="JAG34009.1"/>
    </source>
</evidence>
<dbReference type="EMBL" id="GBHO01009595">
    <property type="protein sequence ID" value="JAG34009.1"/>
    <property type="molecule type" value="Transcribed_RNA"/>
</dbReference>
<proteinExistence type="predicted"/>